<evidence type="ECO:0000256" key="1">
    <source>
        <dbReference type="SAM" id="Phobius"/>
    </source>
</evidence>
<keyword evidence="1" id="KW-1133">Transmembrane helix</keyword>
<keyword evidence="1" id="KW-0472">Membrane</keyword>
<evidence type="ECO:0000313" key="3">
    <source>
        <dbReference type="Proteomes" id="UP000650533"/>
    </source>
</evidence>
<dbReference type="InterPro" id="IPR027417">
    <property type="entry name" value="P-loop_NTPase"/>
</dbReference>
<feature type="transmembrane region" description="Helical" evidence="1">
    <location>
        <begin position="37"/>
        <end position="55"/>
    </location>
</feature>
<dbReference type="SUPFAM" id="SSF52540">
    <property type="entry name" value="P-loop containing nucleoside triphosphate hydrolases"/>
    <property type="match status" value="1"/>
</dbReference>
<proteinExistence type="predicted"/>
<dbReference type="KEGG" id="rsx:RhiXN_10629"/>
<protein>
    <submittedName>
        <fullName evidence="2">P-loop containing nucleoside triphosphate hydrolase protein</fullName>
    </submittedName>
</protein>
<name>A0A8H8P356_9AGAM</name>
<keyword evidence="1" id="KW-0812">Transmembrane</keyword>
<evidence type="ECO:0000313" key="2">
    <source>
        <dbReference type="EMBL" id="QRW24305.1"/>
    </source>
</evidence>
<accession>A0A8H8P356</accession>
<keyword evidence="2" id="KW-0378">Hydrolase</keyword>
<sequence>MITPQLRPLAPLSGSMTYQHVLEDSGPTDSHSDDYQSLLYAPFISAILSAARYRAKETRSTTRPTRAQRSINIWKVLRLGVCLILLFAIVMLGMAESCPNPDNAKPGATDQVASALAGHGIGKRKKRQHHTNLCLTKEQSTRLSLACFYSDLVRDWSEEDNARAQYGVGFAAAVVRQSKLIIVDETTTSIEYAPDTEFHASLRCALPNATILVITNTLRNIQGVDKVSCLVLEAGHPRRAWDSKRIIKSTWSVQEIVDVDDARDALYVAFTD</sequence>
<dbReference type="Proteomes" id="UP000650533">
    <property type="component" value="Chromosome 11"/>
</dbReference>
<dbReference type="AlphaFoldDB" id="A0A8H8P356"/>
<reference evidence="2" key="1">
    <citation type="submission" date="2020-05" db="EMBL/GenBank/DDBJ databases">
        <title>Evolutionary and genomic comparisons of hybrid uninucleate and nonhybrid Rhizoctonia fungi.</title>
        <authorList>
            <person name="Li C."/>
            <person name="Chen X."/>
        </authorList>
    </citation>
    <scope>NUCLEOTIDE SEQUENCE</scope>
    <source>
        <strain evidence="2">AG-1 IA</strain>
    </source>
</reference>
<dbReference type="EMBL" id="CP059668">
    <property type="protein sequence ID" value="QRW24305.1"/>
    <property type="molecule type" value="Genomic_DNA"/>
</dbReference>
<organism evidence="2 3">
    <name type="scientific">Rhizoctonia solani</name>
    <dbReference type="NCBI Taxonomy" id="456999"/>
    <lineage>
        <taxon>Eukaryota</taxon>
        <taxon>Fungi</taxon>
        <taxon>Dikarya</taxon>
        <taxon>Basidiomycota</taxon>
        <taxon>Agaricomycotina</taxon>
        <taxon>Agaricomycetes</taxon>
        <taxon>Cantharellales</taxon>
        <taxon>Ceratobasidiaceae</taxon>
        <taxon>Rhizoctonia</taxon>
    </lineage>
</organism>
<dbReference type="GeneID" id="67032908"/>
<gene>
    <name evidence="2" type="ORF">RhiXN_10629</name>
</gene>
<dbReference type="Gene3D" id="3.40.50.300">
    <property type="entry name" value="P-loop containing nucleotide triphosphate hydrolases"/>
    <property type="match status" value="1"/>
</dbReference>
<dbReference type="RefSeq" id="XP_043184542.1">
    <property type="nucleotide sequence ID" value="XM_043330445.1"/>
</dbReference>
<dbReference type="GO" id="GO:0016787">
    <property type="term" value="F:hydrolase activity"/>
    <property type="evidence" value="ECO:0007669"/>
    <property type="project" value="UniProtKB-KW"/>
</dbReference>
<feature type="transmembrane region" description="Helical" evidence="1">
    <location>
        <begin position="76"/>
        <end position="95"/>
    </location>
</feature>